<evidence type="ECO:0000256" key="9">
    <source>
        <dbReference type="ARBA" id="ARBA00023146"/>
    </source>
</evidence>
<dbReference type="Pfam" id="PF05746">
    <property type="entry name" value="DALR_1"/>
    <property type="match status" value="1"/>
</dbReference>
<reference evidence="14" key="1">
    <citation type="submission" date="2017-01" db="EMBL/GenBank/DDBJ databases">
        <authorList>
            <person name="Varghese N."/>
            <person name="Submissions S."/>
        </authorList>
    </citation>
    <scope>NUCLEOTIDE SEQUENCE [LARGE SCALE GENOMIC DNA]</scope>
    <source>
        <strain evidence="14">DSM 22306</strain>
    </source>
</reference>
<comment type="subcellular location">
    <subcellularLocation>
        <location evidence="1 11">Cytoplasm</location>
    </subcellularLocation>
</comment>
<evidence type="ECO:0000256" key="5">
    <source>
        <dbReference type="ARBA" id="ARBA00022598"/>
    </source>
</evidence>
<organism evidence="13 14">
    <name type="scientific">Neptunomonas antarctica</name>
    <dbReference type="NCBI Taxonomy" id="619304"/>
    <lineage>
        <taxon>Bacteria</taxon>
        <taxon>Pseudomonadati</taxon>
        <taxon>Pseudomonadota</taxon>
        <taxon>Gammaproteobacteria</taxon>
        <taxon>Oceanospirillales</taxon>
        <taxon>Oceanospirillaceae</taxon>
        <taxon>Neptunomonas</taxon>
    </lineage>
</organism>
<dbReference type="Pfam" id="PF02092">
    <property type="entry name" value="tRNA_synt_2f"/>
    <property type="match status" value="1"/>
</dbReference>
<keyword evidence="7 11" id="KW-0067">ATP-binding</keyword>
<evidence type="ECO:0000256" key="2">
    <source>
        <dbReference type="ARBA" id="ARBA00008226"/>
    </source>
</evidence>
<dbReference type="GO" id="GO:0006426">
    <property type="term" value="P:glycyl-tRNA aminoacylation"/>
    <property type="evidence" value="ECO:0007669"/>
    <property type="project" value="UniProtKB-UniRule"/>
</dbReference>
<protein>
    <recommendedName>
        <fullName evidence="11">Glycine--tRNA ligase beta subunit</fullName>
        <ecNumber evidence="11">6.1.1.14</ecNumber>
    </recommendedName>
    <alternativeName>
        <fullName evidence="11">Glycyl-tRNA synthetase beta subunit</fullName>
        <shortName evidence="11">GlyRS</shortName>
    </alternativeName>
</protein>
<evidence type="ECO:0000256" key="6">
    <source>
        <dbReference type="ARBA" id="ARBA00022741"/>
    </source>
</evidence>
<dbReference type="PANTHER" id="PTHR30075">
    <property type="entry name" value="GLYCYL-TRNA SYNTHETASE"/>
    <property type="match status" value="1"/>
</dbReference>
<dbReference type="GO" id="GO:0004814">
    <property type="term" value="F:arginine-tRNA ligase activity"/>
    <property type="evidence" value="ECO:0007669"/>
    <property type="project" value="InterPro"/>
</dbReference>
<evidence type="ECO:0000256" key="8">
    <source>
        <dbReference type="ARBA" id="ARBA00022917"/>
    </source>
</evidence>
<dbReference type="PROSITE" id="PS50861">
    <property type="entry name" value="AA_TRNA_LIGASE_II_GLYAB"/>
    <property type="match status" value="1"/>
</dbReference>
<dbReference type="Proteomes" id="UP000185999">
    <property type="component" value="Unassembled WGS sequence"/>
</dbReference>
<dbReference type="InterPro" id="IPR006194">
    <property type="entry name" value="Gly-tRNA-synth_heterodimer"/>
</dbReference>
<keyword evidence="5 11" id="KW-0436">Ligase</keyword>
<dbReference type="GO" id="GO:0006420">
    <property type="term" value="P:arginyl-tRNA aminoacylation"/>
    <property type="evidence" value="ECO:0007669"/>
    <property type="project" value="InterPro"/>
</dbReference>
<evidence type="ECO:0000256" key="7">
    <source>
        <dbReference type="ARBA" id="ARBA00022840"/>
    </source>
</evidence>
<evidence type="ECO:0000256" key="1">
    <source>
        <dbReference type="ARBA" id="ARBA00004496"/>
    </source>
</evidence>
<keyword evidence="14" id="KW-1185">Reference proteome</keyword>
<dbReference type="STRING" id="619304.SAMN05421760_101121"/>
<dbReference type="PRINTS" id="PR01045">
    <property type="entry name" value="TRNASYNTHGB"/>
</dbReference>
<feature type="domain" description="DALR anticodon binding" evidence="12">
    <location>
        <begin position="574"/>
        <end position="671"/>
    </location>
</feature>
<dbReference type="GO" id="GO:0005829">
    <property type="term" value="C:cytosol"/>
    <property type="evidence" value="ECO:0007669"/>
    <property type="project" value="TreeGrafter"/>
</dbReference>
<dbReference type="NCBIfam" id="TIGR00211">
    <property type="entry name" value="glyS"/>
    <property type="match status" value="1"/>
</dbReference>
<dbReference type="RefSeq" id="WP_054339750.1">
    <property type="nucleotide sequence ID" value="NZ_FTOE01000001.1"/>
</dbReference>
<dbReference type="EMBL" id="FTOE01000001">
    <property type="protein sequence ID" value="SIS40489.1"/>
    <property type="molecule type" value="Genomic_DNA"/>
</dbReference>
<evidence type="ECO:0000256" key="4">
    <source>
        <dbReference type="ARBA" id="ARBA00022490"/>
    </source>
</evidence>
<keyword evidence="6 11" id="KW-0547">Nucleotide-binding</keyword>
<evidence type="ECO:0000256" key="11">
    <source>
        <dbReference type="HAMAP-Rule" id="MF_00255"/>
    </source>
</evidence>
<name>A0A1N7ITR0_9GAMM</name>
<dbReference type="AlphaFoldDB" id="A0A1N7ITR0"/>
<dbReference type="HAMAP" id="MF_00255">
    <property type="entry name" value="Gly_tRNA_synth_beta"/>
    <property type="match status" value="1"/>
</dbReference>
<accession>A0A1N7ITR0</accession>
<keyword evidence="8 11" id="KW-0648">Protein biosynthesis</keyword>
<dbReference type="SUPFAM" id="SSF109604">
    <property type="entry name" value="HD-domain/PDEase-like"/>
    <property type="match status" value="1"/>
</dbReference>
<gene>
    <name evidence="11" type="primary">glyS</name>
    <name evidence="13" type="ORF">SAMN05421760_101121</name>
</gene>
<keyword evidence="9 11" id="KW-0030">Aminoacyl-tRNA synthetase</keyword>
<dbReference type="OrthoDB" id="9775440at2"/>
<evidence type="ECO:0000259" key="12">
    <source>
        <dbReference type="Pfam" id="PF05746"/>
    </source>
</evidence>
<dbReference type="GO" id="GO:0004820">
    <property type="term" value="F:glycine-tRNA ligase activity"/>
    <property type="evidence" value="ECO:0007669"/>
    <property type="project" value="UniProtKB-UniRule"/>
</dbReference>
<evidence type="ECO:0000256" key="10">
    <source>
        <dbReference type="ARBA" id="ARBA00047937"/>
    </source>
</evidence>
<dbReference type="EC" id="6.1.1.14" evidence="11"/>
<dbReference type="GO" id="GO:0005524">
    <property type="term" value="F:ATP binding"/>
    <property type="evidence" value="ECO:0007669"/>
    <property type="project" value="UniProtKB-UniRule"/>
</dbReference>
<comment type="subunit">
    <text evidence="3 11">Tetramer of two alpha and two beta subunits.</text>
</comment>
<dbReference type="InterPro" id="IPR015944">
    <property type="entry name" value="Gly-tRNA-synth_bsu"/>
</dbReference>
<evidence type="ECO:0000256" key="3">
    <source>
        <dbReference type="ARBA" id="ARBA00011209"/>
    </source>
</evidence>
<dbReference type="PANTHER" id="PTHR30075:SF2">
    <property type="entry name" value="GLYCINE--TRNA LIGASE, CHLOROPLASTIC_MITOCHONDRIAL 2"/>
    <property type="match status" value="1"/>
</dbReference>
<evidence type="ECO:0000313" key="14">
    <source>
        <dbReference type="Proteomes" id="UP000185999"/>
    </source>
</evidence>
<comment type="similarity">
    <text evidence="2 11">Belongs to the class-II aminoacyl-tRNA synthetase family.</text>
</comment>
<keyword evidence="4 11" id="KW-0963">Cytoplasm</keyword>
<dbReference type="InterPro" id="IPR008909">
    <property type="entry name" value="DALR_anticod-bd"/>
</dbReference>
<comment type="catalytic activity">
    <reaction evidence="10 11">
        <text>tRNA(Gly) + glycine + ATP = glycyl-tRNA(Gly) + AMP + diphosphate</text>
        <dbReference type="Rhea" id="RHEA:16013"/>
        <dbReference type="Rhea" id="RHEA-COMP:9664"/>
        <dbReference type="Rhea" id="RHEA-COMP:9683"/>
        <dbReference type="ChEBI" id="CHEBI:30616"/>
        <dbReference type="ChEBI" id="CHEBI:33019"/>
        <dbReference type="ChEBI" id="CHEBI:57305"/>
        <dbReference type="ChEBI" id="CHEBI:78442"/>
        <dbReference type="ChEBI" id="CHEBI:78522"/>
        <dbReference type="ChEBI" id="CHEBI:456215"/>
        <dbReference type="EC" id="6.1.1.14"/>
    </reaction>
</comment>
<proteinExistence type="inferred from homology"/>
<evidence type="ECO:0000313" key="13">
    <source>
        <dbReference type="EMBL" id="SIS40489.1"/>
    </source>
</evidence>
<sequence length="683" mass="75086">MTTRDFLVELGTEELPPKSLISLSNAFTKGIVEALTKANITFGDVTSFAAPRRLAVKISGVSIQQPDAEIEKRGPSCKAPQKAIDGFARSCGIESSDLQVLETNKGDYYIYRTTEKGTDTLSLLPAFVQESLNALPIPKRMRWGSSRIEFVRPSKWLVMLFGDEVVPATILGLESGRKTRGHRFHYNHEIELIDASEYEAKLLAPGYVIADFATRRAKINSQVIDAGVKIGGTVEIDPDLLDEVTALNEWPVALTGRFEERFLDVPAEALILSMKENQKYFHAVDADGKLMPYFITVANIESKDPQQVIEGNEKVIRPRLADAAFFYETDKKSTLASRVEKLSSVVFQNQLGTVLDKATRISALAGHIAVLLHADVENAKRAGYLAKGDLLSDMVFEFTDLQGLMGYHYALHDGEQEEVAIAINEQYLPKFAGDDLPQSNAGIAVALADRLDTLTGLFGINQPPTGSKDPFALRRASLGVLRIIIERKLDLDLKDLVTKAVSLHASLPAAATAAEKATDFMLERLRAWYEDKGVSIDSYLAVVAVRPTNPLDFDKRVNAVNSFKTLPEAASLAAANKRVSNILEKNKLSTESTVNISLLEEAEEIKLHSSVEALQTRLQPLFAAGDYTHALAELASLQADVDAFFDSVMVMADDESVRNNRLALLSNLRDLFLRTADISLLNS</sequence>